<keyword evidence="5" id="KW-1185">Reference proteome</keyword>
<dbReference type="PROSITE" id="PS51186">
    <property type="entry name" value="GNAT"/>
    <property type="match status" value="1"/>
</dbReference>
<evidence type="ECO:0000313" key="4">
    <source>
        <dbReference type="EMBL" id="NGN83568.1"/>
    </source>
</evidence>
<dbReference type="PANTHER" id="PTHR43072:SF23">
    <property type="entry name" value="UPF0039 PROTEIN C11D3.02C"/>
    <property type="match status" value="1"/>
</dbReference>
<sequence>MTADHWPAVERIYAAGIAGGNATFAEAPPSREDFFAAKIPGLGLVAVSDAGTVLGWAAATPTSSREVYRGVVEHSVYVDPSAAGRGVGLALLHALADRARELGMWTIQSSILAENAASLALHEKAGFRQVGRRERIGFMTYGPLAGTWRDTILMELRL</sequence>
<evidence type="ECO:0000256" key="2">
    <source>
        <dbReference type="ARBA" id="ARBA00023315"/>
    </source>
</evidence>
<evidence type="ECO:0000259" key="3">
    <source>
        <dbReference type="PROSITE" id="PS51186"/>
    </source>
</evidence>
<dbReference type="Gene3D" id="3.40.630.30">
    <property type="match status" value="1"/>
</dbReference>
<keyword evidence="1" id="KW-0808">Transferase</keyword>
<dbReference type="Pfam" id="PF00583">
    <property type="entry name" value="Acetyltransf_1"/>
    <property type="match status" value="1"/>
</dbReference>
<name>A0ABX0DGX9_9MICC</name>
<dbReference type="InterPro" id="IPR016181">
    <property type="entry name" value="Acyl_CoA_acyltransferase"/>
</dbReference>
<dbReference type="RefSeq" id="WP_165181711.1">
    <property type="nucleotide sequence ID" value="NZ_JAAKZI010000012.1"/>
</dbReference>
<evidence type="ECO:0000313" key="5">
    <source>
        <dbReference type="Proteomes" id="UP000479226"/>
    </source>
</evidence>
<accession>A0ABX0DGX9</accession>
<organism evidence="4 5">
    <name type="scientific">Arthrobacter silviterrae</name>
    <dbReference type="NCBI Taxonomy" id="2026658"/>
    <lineage>
        <taxon>Bacteria</taxon>
        <taxon>Bacillati</taxon>
        <taxon>Actinomycetota</taxon>
        <taxon>Actinomycetes</taxon>
        <taxon>Micrococcales</taxon>
        <taxon>Micrococcaceae</taxon>
        <taxon>Arthrobacter</taxon>
    </lineage>
</organism>
<comment type="caution">
    <text evidence="4">The sequence shown here is derived from an EMBL/GenBank/DDBJ whole genome shotgun (WGS) entry which is preliminary data.</text>
</comment>
<dbReference type="InterPro" id="IPR000182">
    <property type="entry name" value="GNAT_dom"/>
</dbReference>
<dbReference type="EMBL" id="JAAKZI010000012">
    <property type="protein sequence ID" value="NGN83568.1"/>
    <property type="molecule type" value="Genomic_DNA"/>
</dbReference>
<dbReference type="Proteomes" id="UP000479226">
    <property type="component" value="Unassembled WGS sequence"/>
</dbReference>
<keyword evidence="2" id="KW-0012">Acyltransferase</keyword>
<evidence type="ECO:0000256" key="1">
    <source>
        <dbReference type="ARBA" id="ARBA00022679"/>
    </source>
</evidence>
<feature type="domain" description="N-acetyltransferase" evidence="3">
    <location>
        <begin position="1"/>
        <end position="158"/>
    </location>
</feature>
<reference evidence="4 5" key="1">
    <citation type="submission" date="2020-02" db="EMBL/GenBank/DDBJ databases">
        <title>Genome sequence of the type strain DSM 27180 of Arthrobacter silviterrae.</title>
        <authorList>
            <person name="Gao J."/>
            <person name="Sun J."/>
        </authorList>
    </citation>
    <scope>NUCLEOTIDE SEQUENCE [LARGE SCALE GENOMIC DNA]</scope>
    <source>
        <strain evidence="4 5">DSM 27180</strain>
    </source>
</reference>
<gene>
    <name evidence="4" type="ORF">G6N77_08870</name>
</gene>
<dbReference type="SUPFAM" id="SSF55729">
    <property type="entry name" value="Acyl-CoA N-acyltransferases (Nat)"/>
    <property type="match status" value="1"/>
</dbReference>
<dbReference type="PANTHER" id="PTHR43072">
    <property type="entry name" value="N-ACETYLTRANSFERASE"/>
    <property type="match status" value="1"/>
</dbReference>
<proteinExistence type="predicted"/>
<dbReference type="CDD" id="cd04301">
    <property type="entry name" value="NAT_SF"/>
    <property type="match status" value="1"/>
</dbReference>
<protein>
    <submittedName>
        <fullName evidence="4">N-acetyltransferase</fullName>
    </submittedName>
</protein>